<dbReference type="Proteomes" id="UP001139648">
    <property type="component" value="Unassembled WGS sequence"/>
</dbReference>
<dbReference type="SUPFAM" id="SSF81606">
    <property type="entry name" value="PP2C-like"/>
    <property type="match status" value="1"/>
</dbReference>
<evidence type="ECO:0008006" key="4">
    <source>
        <dbReference type="Google" id="ProtNLM"/>
    </source>
</evidence>
<evidence type="ECO:0000313" key="2">
    <source>
        <dbReference type="EMBL" id="MCP2353073.1"/>
    </source>
</evidence>
<gene>
    <name evidence="2" type="ORF">HD597_000093</name>
</gene>
<evidence type="ECO:0000256" key="1">
    <source>
        <dbReference type="SAM" id="MobiDB-lite"/>
    </source>
</evidence>
<dbReference type="RefSeq" id="WP_253739465.1">
    <property type="nucleotide sequence ID" value="NZ_BAABKA010000061.1"/>
</dbReference>
<proteinExistence type="predicted"/>
<dbReference type="InterPro" id="IPR036457">
    <property type="entry name" value="PPM-type-like_dom_sf"/>
</dbReference>
<comment type="caution">
    <text evidence="2">The sequence shown here is derived from an EMBL/GenBank/DDBJ whole genome shotgun (WGS) entry which is preliminary data.</text>
</comment>
<protein>
    <recommendedName>
        <fullName evidence="4">PPM-type phosphatase domain-containing protein</fullName>
    </recommendedName>
</protein>
<keyword evidence="3" id="KW-1185">Reference proteome</keyword>
<name>A0A9X2GE81_9ACTN</name>
<dbReference type="EMBL" id="JAMZEB010000001">
    <property type="protein sequence ID" value="MCP2353073.1"/>
    <property type="molecule type" value="Genomic_DNA"/>
</dbReference>
<organism evidence="2 3">
    <name type="scientific">Nonomuraea thailandensis</name>
    <dbReference type="NCBI Taxonomy" id="1188745"/>
    <lineage>
        <taxon>Bacteria</taxon>
        <taxon>Bacillati</taxon>
        <taxon>Actinomycetota</taxon>
        <taxon>Actinomycetes</taxon>
        <taxon>Streptosporangiales</taxon>
        <taxon>Streptosporangiaceae</taxon>
        <taxon>Nonomuraea</taxon>
    </lineage>
</organism>
<feature type="region of interest" description="Disordered" evidence="1">
    <location>
        <begin position="258"/>
        <end position="283"/>
    </location>
</feature>
<reference evidence="2" key="1">
    <citation type="submission" date="2022-06" db="EMBL/GenBank/DDBJ databases">
        <title>Sequencing the genomes of 1000 actinobacteria strains.</title>
        <authorList>
            <person name="Klenk H.-P."/>
        </authorList>
    </citation>
    <scope>NUCLEOTIDE SEQUENCE</scope>
    <source>
        <strain evidence="2">DSM 46694</strain>
    </source>
</reference>
<evidence type="ECO:0000313" key="3">
    <source>
        <dbReference type="Proteomes" id="UP001139648"/>
    </source>
</evidence>
<sequence length="283" mass="30253">MSCRTYARHLPLSIGGELAVQSDPGPRPWNVHRVCPAGYRASFAVSICAGDSVDADKERARAHARIASETSAVAAAHTANAAAGLYAGRCALETSVADEGLPFSPETTSIVDSLLTAVVTDWTVDLCWVGERVNAFALTGDLSLHALIHPRPEQRTWPLHAVRPVRRQQVWREPPGGGLHDERILNIRRLLLCSDSLTLPLGTADLTRLLRRPYSAATACGQLIDAATQRGALDNLTVAVIDLPTLDAADTAQALAPRQRPVPAPPGEPARLDHHASPLLRAA</sequence>
<dbReference type="Gene3D" id="3.60.40.10">
    <property type="entry name" value="PPM-type phosphatase domain"/>
    <property type="match status" value="1"/>
</dbReference>
<accession>A0A9X2GE81</accession>
<dbReference type="AlphaFoldDB" id="A0A9X2GE81"/>